<dbReference type="EMBL" id="JAQHRD010000004">
    <property type="protein sequence ID" value="KAJ6441745.1"/>
    <property type="molecule type" value="Genomic_DNA"/>
</dbReference>
<dbReference type="Gene3D" id="1.10.287.1060">
    <property type="entry name" value="ESAT-6-like"/>
    <property type="match status" value="1"/>
</dbReference>
<proteinExistence type="inferred from homology"/>
<evidence type="ECO:0000256" key="1">
    <source>
        <dbReference type="ARBA" id="ARBA00004608"/>
    </source>
</evidence>
<dbReference type="Pfam" id="PF03357">
    <property type="entry name" value="Snf7"/>
    <property type="match status" value="1"/>
</dbReference>
<protein>
    <submittedName>
        <fullName evidence="8">Snf7 family protein</fullName>
    </submittedName>
</protein>
<comment type="similarity">
    <text evidence="2">Belongs to the SNF7 family.</text>
</comment>
<dbReference type="InterPro" id="IPR005024">
    <property type="entry name" value="Snf7_fam"/>
</dbReference>
<dbReference type="PANTHER" id="PTHR22761:SF5">
    <property type="entry name" value="CHARGED MULTIVESICULAR BODY PROTEIN 6"/>
    <property type="match status" value="1"/>
</dbReference>
<dbReference type="GO" id="GO:0006900">
    <property type="term" value="P:vesicle budding from membrane"/>
    <property type="evidence" value="ECO:0007669"/>
    <property type="project" value="TreeGrafter"/>
</dbReference>
<feature type="region of interest" description="Disordered" evidence="7">
    <location>
        <begin position="164"/>
        <end position="205"/>
    </location>
</feature>
<organism evidence="8 9">
    <name type="scientific">Purpureocillium lavendulum</name>
    <dbReference type="NCBI Taxonomy" id="1247861"/>
    <lineage>
        <taxon>Eukaryota</taxon>
        <taxon>Fungi</taxon>
        <taxon>Dikarya</taxon>
        <taxon>Ascomycota</taxon>
        <taxon>Pezizomycotina</taxon>
        <taxon>Sordariomycetes</taxon>
        <taxon>Hypocreomycetidae</taxon>
        <taxon>Hypocreales</taxon>
        <taxon>Ophiocordycipitaceae</taxon>
        <taxon>Purpureocillium</taxon>
    </lineage>
</organism>
<name>A0AB34FR92_9HYPO</name>
<evidence type="ECO:0000256" key="4">
    <source>
        <dbReference type="ARBA" id="ARBA00022753"/>
    </source>
</evidence>
<reference evidence="8" key="1">
    <citation type="submission" date="2023-01" db="EMBL/GenBank/DDBJ databases">
        <title>The growth and conidiation of Purpureocillium lavendulum are regulated by nitrogen source and histone H3K14 acetylation.</title>
        <authorList>
            <person name="Tang P."/>
            <person name="Han J."/>
            <person name="Zhang C."/>
            <person name="Tang P."/>
            <person name="Qi F."/>
            <person name="Zhang K."/>
            <person name="Liang L."/>
        </authorList>
    </citation>
    <scope>NUCLEOTIDE SEQUENCE</scope>
    <source>
        <strain evidence="8">YMF1.00683</strain>
    </source>
</reference>
<accession>A0AB34FR92</accession>
<dbReference type="Gene3D" id="6.10.250.1710">
    <property type="match status" value="1"/>
</dbReference>
<evidence type="ECO:0000313" key="8">
    <source>
        <dbReference type="EMBL" id="KAJ6441745.1"/>
    </source>
</evidence>
<dbReference type="AlphaFoldDB" id="A0AB34FR92"/>
<dbReference type="GO" id="GO:0032511">
    <property type="term" value="P:late endosome to vacuole transport via multivesicular body sorting pathway"/>
    <property type="evidence" value="ECO:0007669"/>
    <property type="project" value="TreeGrafter"/>
</dbReference>
<evidence type="ECO:0000313" key="9">
    <source>
        <dbReference type="Proteomes" id="UP001163105"/>
    </source>
</evidence>
<comment type="caution">
    <text evidence="8">The sequence shown here is derived from an EMBL/GenBank/DDBJ whole genome shotgun (WGS) entry which is preliminary data.</text>
</comment>
<sequence>MGGNSSKVTAQDKAILDLKIQRDRLHQYQRRITVLTDKETDVARQMLARGDKKRALLALRRKKYQETLLAKTDAQLEQLERLTSSVEFAQIQKDVVFGLQQGTRVLQEIHAEMGGIDKVEKLMGETADAIAYQKEVSEMLGGRISNQDEEDVEDELAALQAEVAAGERQTQELPSVPNANLPEAERRTEEGEPAVRAERQAMLAS</sequence>
<comment type="subcellular location">
    <subcellularLocation>
        <location evidence="1">Endosome membrane</location>
    </subcellularLocation>
</comment>
<dbReference type="Proteomes" id="UP001163105">
    <property type="component" value="Unassembled WGS sequence"/>
</dbReference>
<dbReference type="GO" id="GO:0005771">
    <property type="term" value="C:multivesicular body"/>
    <property type="evidence" value="ECO:0007669"/>
    <property type="project" value="TreeGrafter"/>
</dbReference>
<gene>
    <name evidence="8" type="primary">CHMP6</name>
    <name evidence="8" type="ORF">O9K51_05296</name>
</gene>
<evidence type="ECO:0000256" key="2">
    <source>
        <dbReference type="ARBA" id="ARBA00006190"/>
    </source>
</evidence>
<dbReference type="GO" id="GO:0015031">
    <property type="term" value="P:protein transport"/>
    <property type="evidence" value="ECO:0007669"/>
    <property type="project" value="UniProtKB-KW"/>
</dbReference>
<keyword evidence="3" id="KW-0813">Transport</keyword>
<dbReference type="GO" id="GO:0000815">
    <property type="term" value="C:ESCRT III complex"/>
    <property type="evidence" value="ECO:0007669"/>
    <property type="project" value="TreeGrafter"/>
</dbReference>
<evidence type="ECO:0000256" key="7">
    <source>
        <dbReference type="SAM" id="MobiDB-lite"/>
    </source>
</evidence>
<keyword evidence="4" id="KW-0967">Endosome</keyword>
<dbReference type="PANTHER" id="PTHR22761">
    <property type="entry name" value="CHARGED MULTIVESICULAR BODY PROTEIN"/>
    <property type="match status" value="1"/>
</dbReference>
<feature type="compositionally biased region" description="Basic and acidic residues" evidence="7">
    <location>
        <begin position="183"/>
        <end position="199"/>
    </location>
</feature>
<keyword evidence="6" id="KW-0472">Membrane</keyword>
<keyword evidence="5" id="KW-0653">Protein transport</keyword>
<keyword evidence="9" id="KW-1185">Reference proteome</keyword>
<evidence type="ECO:0000256" key="5">
    <source>
        <dbReference type="ARBA" id="ARBA00022927"/>
    </source>
</evidence>
<evidence type="ECO:0000256" key="3">
    <source>
        <dbReference type="ARBA" id="ARBA00022448"/>
    </source>
</evidence>
<evidence type="ECO:0000256" key="6">
    <source>
        <dbReference type="ARBA" id="ARBA00023136"/>
    </source>
</evidence>